<feature type="coiled-coil region" evidence="1">
    <location>
        <begin position="43"/>
        <end position="93"/>
    </location>
</feature>
<dbReference type="RefSeq" id="WP_131259058.1">
    <property type="nucleotide sequence ID" value="NZ_JBHSUS010000001.1"/>
</dbReference>
<proteinExistence type="predicted"/>
<dbReference type="Proteomes" id="UP001596364">
    <property type="component" value="Unassembled WGS sequence"/>
</dbReference>
<evidence type="ECO:0000313" key="3">
    <source>
        <dbReference type="Proteomes" id="UP001596364"/>
    </source>
</evidence>
<organism evidence="2 3">
    <name type="scientific">Pseudobowmanella zhangzhouensis</name>
    <dbReference type="NCBI Taxonomy" id="1537679"/>
    <lineage>
        <taxon>Bacteria</taxon>
        <taxon>Pseudomonadati</taxon>
        <taxon>Pseudomonadota</taxon>
        <taxon>Gammaproteobacteria</taxon>
        <taxon>Alteromonadales</taxon>
        <taxon>Alteromonadaceae</taxon>
    </lineage>
</organism>
<protein>
    <submittedName>
        <fullName evidence="2">Uncharacterized protein</fullName>
    </submittedName>
</protein>
<comment type="caution">
    <text evidence="2">The sequence shown here is derived from an EMBL/GenBank/DDBJ whole genome shotgun (WGS) entry which is preliminary data.</text>
</comment>
<keyword evidence="3" id="KW-1185">Reference proteome</keyword>
<sequence>MAILNIGESLYTRSIKDLIKRIHDATPVRDSVYEMASDYYKNLPDQKAEIARIEAKIQNAQDTLSKTTRKPVIADLEDQIKGWKIELKNFHTEIDNQRIKRRNKLVQVCLDILDLLDGANFLEENNRAAKLLGTVFMIQPDEGRRRLTLNGRAKHLYKACLSLRLLDRLLSADLIKDPFIKNRADILKQSQNGNVEMAQATYRDDIKIPLIMACLLQDIGRMHPDAQRILHGPDRNMNEFRTLSLEERTQLLQITSIQTMLFVRDGIGLGRYVGNSREERDQFVRLEQLRLSFILRVIKSSITGEGDIGDLIKIPQIYSSVVLSTKENNQLHQTPLAMMILKRGAESGRFSKAGVAALLSIVGIFPQGFGIAYIPADASDGDRYEYAVVNGLYPPKFDEPLCRRVTRNLQYYPNGNNVNISRKYNLYFPEARHKLEKMSRERLLEILEKLCFDFEERKNQDLIPRCWHPYHYFSDERHQNLWGRTQVESN</sequence>
<evidence type="ECO:0000256" key="1">
    <source>
        <dbReference type="SAM" id="Coils"/>
    </source>
</evidence>
<keyword evidence="1" id="KW-0175">Coiled coil</keyword>
<dbReference type="EMBL" id="JBHSUS010000001">
    <property type="protein sequence ID" value="MFC6438951.1"/>
    <property type="molecule type" value="Genomic_DNA"/>
</dbReference>
<evidence type="ECO:0000313" key="2">
    <source>
        <dbReference type="EMBL" id="MFC6438951.1"/>
    </source>
</evidence>
<accession>A0ABW1XGR4</accession>
<gene>
    <name evidence="2" type="ORF">ACFP85_02135</name>
</gene>
<name>A0ABW1XGR4_9ALTE</name>
<reference evidence="3" key="1">
    <citation type="journal article" date="2019" name="Int. J. Syst. Evol. Microbiol.">
        <title>The Global Catalogue of Microorganisms (GCM) 10K type strain sequencing project: providing services to taxonomists for standard genome sequencing and annotation.</title>
        <authorList>
            <consortium name="The Broad Institute Genomics Platform"/>
            <consortium name="The Broad Institute Genome Sequencing Center for Infectious Disease"/>
            <person name="Wu L."/>
            <person name="Ma J."/>
        </authorList>
    </citation>
    <scope>NUCLEOTIDE SEQUENCE [LARGE SCALE GENOMIC DNA]</scope>
    <source>
        <strain evidence="3">CGMCC 1.16031</strain>
    </source>
</reference>